<dbReference type="InterPro" id="IPR036390">
    <property type="entry name" value="WH_DNA-bd_sf"/>
</dbReference>
<dbReference type="PRINTS" id="PR00035">
    <property type="entry name" value="HTHGNTR"/>
</dbReference>
<dbReference type="InterPro" id="IPR008920">
    <property type="entry name" value="TF_FadR/GntR_C"/>
</dbReference>
<dbReference type="SMART" id="SM00345">
    <property type="entry name" value="HTH_GNTR"/>
    <property type="match status" value="1"/>
</dbReference>
<dbReference type="CDD" id="cd07377">
    <property type="entry name" value="WHTH_GntR"/>
    <property type="match status" value="1"/>
</dbReference>
<dbReference type="InterPro" id="IPR036388">
    <property type="entry name" value="WH-like_DNA-bd_sf"/>
</dbReference>
<keyword evidence="3" id="KW-0804">Transcription</keyword>
<dbReference type="InterPro" id="IPR011711">
    <property type="entry name" value="GntR_C"/>
</dbReference>
<organism evidence="5 6">
    <name type="scientific">Salimicrobium halophilum</name>
    <dbReference type="NCBI Taxonomy" id="86666"/>
    <lineage>
        <taxon>Bacteria</taxon>
        <taxon>Bacillati</taxon>
        <taxon>Bacillota</taxon>
        <taxon>Bacilli</taxon>
        <taxon>Bacillales</taxon>
        <taxon>Bacillaceae</taxon>
        <taxon>Salimicrobium</taxon>
    </lineage>
</organism>
<dbReference type="Proteomes" id="UP000199225">
    <property type="component" value="Unassembled WGS sequence"/>
</dbReference>
<dbReference type="EMBL" id="FNEV01000002">
    <property type="protein sequence ID" value="SDJ10390.1"/>
    <property type="molecule type" value="Genomic_DNA"/>
</dbReference>
<dbReference type="STRING" id="86666.SAMN04490247_0739"/>
<dbReference type="AlphaFoldDB" id="A0A1G8R1V1"/>
<reference evidence="6" key="1">
    <citation type="submission" date="2016-10" db="EMBL/GenBank/DDBJ databases">
        <authorList>
            <person name="Varghese N."/>
            <person name="Submissions S."/>
        </authorList>
    </citation>
    <scope>NUCLEOTIDE SEQUENCE [LARGE SCALE GENOMIC DNA]</scope>
    <source>
        <strain evidence="6">DSM 4771</strain>
    </source>
</reference>
<dbReference type="PROSITE" id="PS50949">
    <property type="entry name" value="HTH_GNTR"/>
    <property type="match status" value="1"/>
</dbReference>
<proteinExistence type="predicted"/>
<protein>
    <submittedName>
        <fullName evidence="5">DNA-binding transcriptional regulator, GntR family</fullName>
    </submittedName>
</protein>
<keyword evidence="2 5" id="KW-0238">DNA-binding</keyword>
<dbReference type="PANTHER" id="PTHR43537:SF45">
    <property type="entry name" value="GNTR FAMILY REGULATORY PROTEIN"/>
    <property type="match status" value="1"/>
</dbReference>
<dbReference type="SUPFAM" id="SSF46785">
    <property type="entry name" value="Winged helix' DNA-binding domain"/>
    <property type="match status" value="1"/>
</dbReference>
<dbReference type="SUPFAM" id="SSF48008">
    <property type="entry name" value="GntR ligand-binding domain-like"/>
    <property type="match status" value="1"/>
</dbReference>
<evidence type="ECO:0000313" key="5">
    <source>
        <dbReference type="EMBL" id="SDJ10390.1"/>
    </source>
</evidence>
<dbReference type="GO" id="GO:0003677">
    <property type="term" value="F:DNA binding"/>
    <property type="evidence" value="ECO:0007669"/>
    <property type="project" value="UniProtKB-KW"/>
</dbReference>
<evidence type="ECO:0000259" key="4">
    <source>
        <dbReference type="PROSITE" id="PS50949"/>
    </source>
</evidence>
<evidence type="ECO:0000256" key="3">
    <source>
        <dbReference type="ARBA" id="ARBA00023163"/>
    </source>
</evidence>
<keyword evidence="6" id="KW-1185">Reference proteome</keyword>
<dbReference type="PANTHER" id="PTHR43537">
    <property type="entry name" value="TRANSCRIPTIONAL REGULATOR, GNTR FAMILY"/>
    <property type="match status" value="1"/>
</dbReference>
<dbReference type="OrthoDB" id="9781630at2"/>
<dbReference type="Pfam" id="PF00392">
    <property type="entry name" value="GntR"/>
    <property type="match status" value="1"/>
</dbReference>
<name>A0A1G8R1V1_9BACI</name>
<dbReference type="GO" id="GO:0003700">
    <property type="term" value="F:DNA-binding transcription factor activity"/>
    <property type="evidence" value="ECO:0007669"/>
    <property type="project" value="InterPro"/>
</dbReference>
<dbReference type="SMART" id="SM00895">
    <property type="entry name" value="FCD"/>
    <property type="match status" value="1"/>
</dbReference>
<evidence type="ECO:0000313" key="6">
    <source>
        <dbReference type="Proteomes" id="UP000199225"/>
    </source>
</evidence>
<dbReference type="Gene3D" id="1.10.10.10">
    <property type="entry name" value="Winged helix-like DNA-binding domain superfamily/Winged helix DNA-binding domain"/>
    <property type="match status" value="1"/>
</dbReference>
<dbReference type="InterPro" id="IPR000524">
    <property type="entry name" value="Tscrpt_reg_HTH_GntR"/>
</dbReference>
<dbReference type="Gene3D" id="1.20.120.530">
    <property type="entry name" value="GntR ligand-binding domain-like"/>
    <property type="match status" value="1"/>
</dbReference>
<dbReference type="Pfam" id="PF07729">
    <property type="entry name" value="FCD"/>
    <property type="match status" value="1"/>
</dbReference>
<sequence>MQKINTNVSLADQAYESLRQSIVQGELHADEELREENIAKQLGVSRTPLRDALRRLAMDGLVVLRKGKPAKVATFTMEDSLHLIEVRSLLEIHNIVTITPHITEERVQQLRENLFAQKNAIKDEDYESFVELDREFHLLLTEDNPNTKLQELIHQMNSGDYRAFIILSNTLSPSAEVAYGEHHHILEAIENRDTEKAKETMEHHMANIRKRLTQSN</sequence>
<feature type="domain" description="HTH gntR-type" evidence="4">
    <location>
        <begin position="8"/>
        <end position="75"/>
    </location>
</feature>
<keyword evidence="1" id="KW-0805">Transcription regulation</keyword>
<accession>A0A1G8R1V1</accession>
<evidence type="ECO:0000256" key="1">
    <source>
        <dbReference type="ARBA" id="ARBA00023015"/>
    </source>
</evidence>
<gene>
    <name evidence="5" type="ORF">SAMN04490247_0739</name>
</gene>
<evidence type="ECO:0000256" key="2">
    <source>
        <dbReference type="ARBA" id="ARBA00023125"/>
    </source>
</evidence>
<dbReference type="RefSeq" id="WP_093192201.1">
    <property type="nucleotide sequence ID" value="NZ_FNEV01000002.1"/>
</dbReference>